<evidence type="ECO:0000259" key="8">
    <source>
        <dbReference type="PROSITE" id="PS50928"/>
    </source>
</evidence>
<keyword evidence="2 7" id="KW-0813">Transport</keyword>
<feature type="transmembrane region" description="Helical" evidence="7">
    <location>
        <begin position="181"/>
        <end position="214"/>
    </location>
</feature>
<evidence type="ECO:0000313" key="10">
    <source>
        <dbReference type="Proteomes" id="UP000050430"/>
    </source>
</evidence>
<dbReference type="Pfam" id="PF00528">
    <property type="entry name" value="BPD_transp_1"/>
    <property type="match status" value="1"/>
</dbReference>
<feature type="transmembrane region" description="Helical" evidence="7">
    <location>
        <begin position="112"/>
        <end position="133"/>
    </location>
</feature>
<dbReference type="InterPro" id="IPR035906">
    <property type="entry name" value="MetI-like_sf"/>
</dbReference>
<dbReference type="PANTHER" id="PTHR30151:SF20">
    <property type="entry name" value="ABC TRANSPORTER PERMEASE PROTEIN HI_0355-RELATED"/>
    <property type="match status" value="1"/>
</dbReference>
<dbReference type="PROSITE" id="PS50928">
    <property type="entry name" value="ABC_TM1"/>
    <property type="match status" value="1"/>
</dbReference>
<dbReference type="InterPro" id="IPR000515">
    <property type="entry name" value="MetI-like"/>
</dbReference>
<evidence type="ECO:0000256" key="4">
    <source>
        <dbReference type="ARBA" id="ARBA00022692"/>
    </source>
</evidence>
<dbReference type="CDD" id="cd06261">
    <property type="entry name" value="TM_PBP2"/>
    <property type="match status" value="1"/>
</dbReference>
<feature type="transmembrane region" description="Helical" evidence="7">
    <location>
        <begin position="24"/>
        <end position="50"/>
    </location>
</feature>
<keyword evidence="6 7" id="KW-0472">Membrane</keyword>
<sequence length="275" mass="29266">MAAIYPSPKRSPSQAVRTAKQRRWFMPVSLLGGLLLWQIIVTVSGLPAFILPSPVEVAVRFWDMLTGGRLLLHTAVTLSELLLGLLAGGGAATLTGYALAKSPSAERLMSPYLIASQAVPVAAIAPLLVIWFGPGMASKVLICGLTVFFPVLINTIVSLRGVPENLRDVMRAMRATPRQTLLLLEIPAALPVYLAGLRVGATLSVIGAVVGELVGSNQGLGFLINLGRGQYDTALVFVAVFGLVTLAILLYGTVLLVERRCLAWQSDPDKETSLL</sequence>
<keyword evidence="10" id="KW-1185">Reference proteome</keyword>
<comment type="caution">
    <text evidence="9">The sequence shown here is derived from an EMBL/GenBank/DDBJ whole genome shotgun (WGS) entry which is preliminary data.</text>
</comment>
<keyword evidence="4 7" id="KW-0812">Transmembrane</keyword>
<evidence type="ECO:0000313" key="9">
    <source>
        <dbReference type="EMBL" id="KPL73452.1"/>
    </source>
</evidence>
<dbReference type="AlphaFoldDB" id="A0A0P6X281"/>
<dbReference type="PANTHER" id="PTHR30151">
    <property type="entry name" value="ALKANE SULFONATE ABC TRANSPORTER-RELATED, MEMBRANE SUBUNIT"/>
    <property type="match status" value="1"/>
</dbReference>
<reference evidence="9 10" key="1">
    <citation type="submission" date="2015-07" db="EMBL/GenBank/DDBJ databases">
        <title>Genome sequence of Leptolinea tardivitalis DSM 16556.</title>
        <authorList>
            <person name="Hemp J."/>
            <person name="Ward L.M."/>
            <person name="Pace L.A."/>
            <person name="Fischer W.W."/>
        </authorList>
    </citation>
    <scope>NUCLEOTIDE SEQUENCE [LARGE SCALE GENOMIC DNA]</scope>
    <source>
        <strain evidence="9 10">YMTK-2</strain>
    </source>
</reference>
<feature type="transmembrane region" description="Helical" evidence="7">
    <location>
        <begin position="139"/>
        <end position="160"/>
    </location>
</feature>
<feature type="transmembrane region" description="Helical" evidence="7">
    <location>
        <begin position="234"/>
        <end position="257"/>
    </location>
</feature>
<dbReference type="EMBL" id="LGCK01000006">
    <property type="protein sequence ID" value="KPL73452.1"/>
    <property type="molecule type" value="Genomic_DNA"/>
</dbReference>
<dbReference type="GO" id="GO:0055085">
    <property type="term" value="P:transmembrane transport"/>
    <property type="evidence" value="ECO:0007669"/>
    <property type="project" value="InterPro"/>
</dbReference>
<evidence type="ECO:0000256" key="5">
    <source>
        <dbReference type="ARBA" id="ARBA00022989"/>
    </source>
</evidence>
<name>A0A0P6X281_9CHLR</name>
<protein>
    <submittedName>
        <fullName evidence="9">ABC transporter permease</fullName>
    </submittedName>
</protein>
<evidence type="ECO:0000256" key="1">
    <source>
        <dbReference type="ARBA" id="ARBA00004651"/>
    </source>
</evidence>
<gene>
    <name evidence="9" type="ORF">ADM99_04465</name>
</gene>
<dbReference type="Gene3D" id="1.10.3720.10">
    <property type="entry name" value="MetI-like"/>
    <property type="match status" value="1"/>
</dbReference>
<dbReference type="SUPFAM" id="SSF161098">
    <property type="entry name" value="MetI-like"/>
    <property type="match status" value="1"/>
</dbReference>
<comment type="similarity">
    <text evidence="7">Belongs to the binding-protein-dependent transport system permease family.</text>
</comment>
<evidence type="ECO:0000256" key="6">
    <source>
        <dbReference type="ARBA" id="ARBA00023136"/>
    </source>
</evidence>
<evidence type="ECO:0000256" key="2">
    <source>
        <dbReference type="ARBA" id="ARBA00022448"/>
    </source>
</evidence>
<accession>A0A0P6X281</accession>
<comment type="subcellular location">
    <subcellularLocation>
        <location evidence="1 7">Cell membrane</location>
        <topology evidence="1 7">Multi-pass membrane protein</topology>
    </subcellularLocation>
</comment>
<dbReference type="STRING" id="229920.ADM99_04465"/>
<feature type="domain" description="ABC transmembrane type-1" evidence="8">
    <location>
        <begin position="70"/>
        <end position="256"/>
    </location>
</feature>
<dbReference type="RefSeq" id="WP_062421900.1">
    <property type="nucleotide sequence ID" value="NZ_BBYA01000009.1"/>
</dbReference>
<evidence type="ECO:0000256" key="7">
    <source>
        <dbReference type="RuleBase" id="RU363032"/>
    </source>
</evidence>
<dbReference type="GO" id="GO:0005886">
    <property type="term" value="C:plasma membrane"/>
    <property type="evidence" value="ECO:0007669"/>
    <property type="project" value="UniProtKB-SubCell"/>
</dbReference>
<feature type="transmembrane region" description="Helical" evidence="7">
    <location>
        <begin position="70"/>
        <end position="100"/>
    </location>
</feature>
<proteinExistence type="inferred from homology"/>
<evidence type="ECO:0000256" key="3">
    <source>
        <dbReference type="ARBA" id="ARBA00022475"/>
    </source>
</evidence>
<keyword evidence="3" id="KW-1003">Cell membrane</keyword>
<keyword evidence="5 7" id="KW-1133">Transmembrane helix</keyword>
<dbReference type="OrthoDB" id="9804353at2"/>
<organism evidence="9 10">
    <name type="scientific">Leptolinea tardivitalis</name>
    <dbReference type="NCBI Taxonomy" id="229920"/>
    <lineage>
        <taxon>Bacteria</taxon>
        <taxon>Bacillati</taxon>
        <taxon>Chloroflexota</taxon>
        <taxon>Anaerolineae</taxon>
        <taxon>Anaerolineales</taxon>
        <taxon>Anaerolineaceae</taxon>
        <taxon>Leptolinea</taxon>
    </lineage>
</organism>
<dbReference type="Proteomes" id="UP000050430">
    <property type="component" value="Unassembled WGS sequence"/>
</dbReference>